<proteinExistence type="predicted"/>
<comment type="caution">
    <text evidence="2">The sequence shown here is derived from an EMBL/GenBank/DDBJ whole genome shotgun (WGS) entry which is preliminary data.</text>
</comment>
<sequence>MTNGDSSPRRKSILKKALETSTESTTDASTDSETTNQFVDDDVDLESVHVKFQKVEIRDYVITLADNPGGRGPPVGLGWDYDEAGEVPLEIYEESRGQRRKMYQMHMHSSYRKDLLKRNGVTEDEMDYMVKEMKKIRKGRERTKMMLPFMKLEDAAESAKRKVNRAMS</sequence>
<protein>
    <submittedName>
        <fullName evidence="2">Uncharacterized protein</fullName>
    </submittedName>
</protein>
<organism evidence="2 3">
    <name type="scientific">Chaetoceros tenuissimus</name>
    <dbReference type="NCBI Taxonomy" id="426638"/>
    <lineage>
        <taxon>Eukaryota</taxon>
        <taxon>Sar</taxon>
        <taxon>Stramenopiles</taxon>
        <taxon>Ochrophyta</taxon>
        <taxon>Bacillariophyta</taxon>
        <taxon>Coscinodiscophyceae</taxon>
        <taxon>Chaetocerotophycidae</taxon>
        <taxon>Chaetocerotales</taxon>
        <taxon>Chaetocerotaceae</taxon>
        <taxon>Chaetoceros</taxon>
    </lineage>
</organism>
<reference evidence="2 3" key="1">
    <citation type="journal article" date="2021" name="Sci. Rep.">
        <title>The genome of the diatom Chaetoceros tenuissimus carries an ancient integrated fragment of an extant virus.</title>
        <authorList>
            <person name="Hongo Y."/>
            <person name="Kimura K."/>
            <person name="Takaki Y."/>
            <person name="Yoshida Y."/>
            <person name="Baba S."/>
            <person name="Kobayashi G."/>
            <person name="Nagasaki K."/>
            <person name="Hano T."/>
            <person name="Tomaru Y."/>
        </authorList>
    </citation>
    <scope>NUCLEOTIDE SEQUENCE [LARGE SCALE GENOMIC DNA]</scope>
    <source>
        <strain evidence="2 3">NIES-3715</strain>
    </source>
</reference>
<feature type="region of interest" description="Disordered" evidence="1">
    <location>
        <begin position="1"/>
        <end position="40"/>
    </location>
</feature>
<evidence type="ECO:0000313" key="3">
    <source>
        <dbReference type="Proteomes" id="UP001054902"/>
    </source>
</evidence>
<name>A0AAD3CXT0_9STRA</name>
<accession>A0AAD3CXT0</accession>
<evidence type="ECO:0000313" key="2">
    <source>
        <dbReference type="EMBL" id="GFH54192.1"/>
    </source>
</evidence>
<evidence type="ECO:0000256" key="1">
    <source>
        <dbReference type="SAM" id="MobiDB-lite"/>
    </source>
</evidence>
<dbReference type="Proteomes" id="UP001054902">
    <property type="component" value="Unassembled WGS sequence"/>
</dbReference>
<feature type="compositionally biased region" description="Low complexity" evidence="1">
    <location>
        <begin position="19"/>
        <end position="35"/>
    </location>
</feature>
<dbReference type="EMBL" id="BLLK01000047">
    <property type="protein sequence ID" value="GFH54192.1"/>
    <property type="molecule type" value="Genomic_DNA"/>
</dbReference>
<dbReference type="AlphaFoldDB" id="A0AAD3CXT0"/>
<keyword evidence="3" id="KW-1185">Reference proteome</keyword>
<gene>
    <name evidence="2" type="ORF">CTEN210_10668</name>
</gene>